<name>A0A183GUY8_HELPZ</name>
<evidence type="ECO:0000313" key="3">
    <source>
        <dbReference type="WBParaSite" id="HPBE_0002650801-mRNA-1"/>
    </source>
</evidence>
<keyword evidence="2" id="KW-1185">Reference proteome</keyword>
<reference evidence="3" key="2">
    <citation type="submission" date="2019-09" db="UniProtKB">
        <authorList>
            <consortium name="WormBaseParasite"/>
        </authorList>
    </citation>
    <scope>IDENTIFICATION</scope>
</reference>
<dbReference type="EMBL" id="UZAH01040131">
    <property type="protein sequence ID" value="VDP57947.1"/>
    <property type="molecule type" value="Genomic_DNA"/>
</dbReference>
<accession>A0A3P8E1L7</accession>
<evidence type="ECO:0000313" key="1">
    <source>
        <dbReference type="EMBL" id="VDP57947.1"/>
    </source>
</evidence>
<evidence type="ECO:0000313" key="2">
    <source>
        <dbReference type="Proteomes" id="UP000050761"/>
    </source>
</evidence>
<organism evidence="2 3">
    <name type="scientific">Heligmosomoides polygyrus</name>
    <name type="common">Parasitic roundworm</name>
    <dbReference type="NCBI Taxonomy" id="6339"/>
    <lineage>
        <taxon>Eukaryota</taxon>
        <taxon>Metazoa</taxon>
        <taxon>Ecdysozoa</taxon>
        <taxon>Nematoda</taxon>
        <taxon>Chromadorea</taxon>
        <taxon>Rhabditida</taxon>
        <taxon>Rhabditina</taxon>
        <taxon>Rhabditomorpha</taxon>
        <taxon>Strongyloidea</taxon>
        <taxon>Heligmosomidae</taxon>
        <taxon>Heligmosomoides</taxon>
    </lineage>
</organism>
<proteinExistence type="predicted"/>
<dbReference type="OrthoDB" id="5853768at2759"/>
<dbReference type="AlphaFoldDB" id="A0A183GUY8"/>
<reference evidence="1 2" key="1">
    <citation type="submission" date="2018-11" db="EMBL/GenBank/DDBJ databases">
        <authorList>
            <consortium name="Pathogen Informatics"/>
        </authorList>
    </citation>
    <scope>NUCLEOTIDE SEQUENCE [LARGE SCALE GENOMIC DNA]</scope>
</reference>
<accession>A0A183GUY8</accession>
<gene>
    <name evidence="1" type="ORF">HPBE_LOCUS26507</name>
</gene>
<protein>
    <submittedName>
        <fullName evidence="3">GRAS domain-containing protein</fullName>
    </submittedName>
</protein>
<dbReference type="Proteomes" id="UP000050761">
    <property type="component" value="Unassembled WGS sequence"/>
</dbReference>
<dbReference type="WBParaSite" id="HPBE_0002650801-mRNA-1">
    <property type="protein sequence ID" value="HPBE_0002650801-mRNA-1"/>
    <property type="gene ID" value="HPBE_0002650801"/>
</dbReference>
<sequence length="83" mass="9636">MENIRKAHENGVIAVEQGQQWASELGPDCEFMLFSSSQFSDAKVFLEGIVTTIRSHRRTRSRAFIRRLKWVAYMSFADVRRGK</sequence>